<keyword evidence="12" id="KW-1185">Reference proteome</keyword>
<evidence type="ECO:0000256" key="3">
    <source>
        <dbReference type="ARBA" id="ARBA00022630"/>
    </source>
</evidence>
<evidence type="ECO:0000256" key="8">
    <source>
        <dbReference type="SAM" id="MobiDB-lite"/>
    </source>
</evidence>
<dbReference type="GO" id="GO:0050660">
    <property type="term" value="F:flavin adenine dinucleotide binding"/>
    <property type="evidence" value="ECO:0007669"/>
    <property type="project" value="InterPro"/>
</dbReference>
<comment type="cofactor">
    <cofactor evidence="2">
        <name>FAD</name>
        <dbReference type="ChEBI" id="CHEBI:57692"/>
    </cofactor>
</comment>
<dbReference type="InterPro" id="IPR015424">
    <property type="entry name" value="PyrdxlP-dep_Trfase"/>
</dbReference>
<name>A0A940XUU8_9ACTN</name>
<evidence type="ECO:0000256" key="1">
    <source>
        <dbReference type="ARBA" id="ARBA00001933"/>
    </source>
</evidence>
<evidence type="ECO:0000313" key="12">
    <source>
        <dbReference type="Proteomes" id="UP000677413"/>
    </source>
</evidence>
<evidence type="ECO:0000256" key="6">
    <source>
        <dbReference type="ARBA" id="ARBA00023002"/>
    </source>
</evidence>
<evidence type="ECO:0000259" key="9">
    <source>
        <dbReference type="Pfam" id="PF00266"/>
    </source>
</evidence>
<dbReference type="GO" id="GO:0008115">
    <property type="term" value="F:sarcosine oxidase activity"/>
    <property type="evidence" value="ECO:0007669"/>
    <property type="project" value="TreeGrafter"/>
</dbReference>
<dbReference type="PANTHER" id="PTHR10961">
    <property type="entry name" value="PEROXISOMAL SARCOSINE OXIDASE"/>
    <property type="match status" value="1"/>
</dbReference>
<dbReference type="InterPro" id="IPR000192">
    <property type="entry name" value="Aminotrans_V_dom"/>
</dbReference>
<keyword evidence="5" id="KW-0663">Pyridoxal phosphate</keyword>
<evidence type="ECO:0000313" key="11">
    <source>
        <dbReference type="EMBL" id="MBQ0851072.1"/>
    </source>
</evidence>
<dbReference type="PANTHER" id="PTHR10961:SF7">
    <property type="entry name" value="FAD DEPENDENT OXIDOREDUCTASE DOMAIN-CONTAINING PROTEIN"/>
    <property type="match status" value="1"/>
</dbReference>
<dbReference type="Pfam" id="PF01266">
    <property type="entry name" value="DAO"/>
    <property type="match status" value="1"/>
</dbReference>
<keyword evidence="3" id="KW-0285">Flavoprotein</keyword>
<sequence length="859" mass="89392">MSTDTTSGTDMTPGTDTTPGTGTTAVTVPPPRPGGPALDVAALRAATPGMRHAHHMNAAGSALPSAATLAAVTDHLRLESLLGGYEAAEALADRTEAVYHSAARLIGAAPQDIALMDSASTAWQRALGALRLKAGDRVLASPSTYVSSALHLLEMRDSHGIVLEVLPADASGQVDLGALETALREPAALVTVAHVPTSSGLVEPVAAVGELAARAGVPLLLDATQSLGQLPVDVEEMRCGIVVATGRKFLRGPRGTGLLYVDRELRERARPAAPDVRGAQWSSAYGYEVVPGARRYETWESSHALRLGLGTALDEALGLGVARIRDHVTELAERLRAGLSDVPGIRRTDPSAAASGIVTFLREDEDPRRTVRDLRATGFRLTTVPASHGQWDLGRRGLERVARASLHVYNSEDDVDALVAALTARERRRRGGGTAAHGPAISGAAADAPVTAVEPAPASATPSEPPYDPAAVSRPAPARPTGPVGDRADVIVVGAGIHGSSAAWQLAARGASVIHLDRFPAGHTEGSSHGRTRMIRRAYPAEVWDGLVDTAYSAWDELELAAGQRLVTTTGGLYARAVDAPGTLRGPGCENVDHTRAAELFPGLRLCEGFTAVHDPAAGVIDAQASLTALAALGRGHGVDRRDGRTVLAWHRDGEGVRVDTDQGVLHADRLVVCAGPWTGELLPAFAGPLSVVRIVNVHLGSSRRHLLEPPLLGAFSVDVPDVGLLYGIPAFGGAGVKIGLDHGPPEDPSTTAGPVTEAERDRLLGLASRFLPAADGPVEETITCRYTMAPNNRFAVGRLPGEERVFVAAACSGHGFKFGPALGAALADLTEGKERPDLDFLSPAAMGITDRPGPGATR</sequence>
<comment type="cofactor">
    <cofactor evidence="1 7">
        <name>pyridoxal 5'-phosphate</name>
        <dbReference type="ChEBI" id="CHEBI:597326"/>
    </cofactor>
</comment>
<keyword evidence="6 11" id="KW-0560">Oxidoreductase</keyword>
<dbReference type="InterPro" id="IPR036188">
    <property type="entry name" value="FAD/NAD-bd_sf"/>
</dbReference>
<evidence type="ECO:0000259" key="10">
    <source>
        <dbReference type="Pfam" id="PF01266"/>
    </source>
</evidence>
<reference evidence="11 12" key="1">
    <citation type="submission" date="2021-04" db="EMBL/GenBank/DDBJ databases">
        <authorList>
            <person name="Tang X."/>
            <person name="Zhou X."/>
            <person name="Chen X."/>
            <person name="Cernava T."/>
            <person name="Zhang C."/>
        </authorList>
    </citation>
    <scope>NUCLEOTIDE SEQUENCE [LARGE SCALE GENOMIC DNA]</scope>
    <source>
        <strain evidence="11 12">BH-SS-21</strain>
    </source>
</reference>
<evidence type="ECO:0000256" key="4">
    <source>
        <dbReference type="ARBA" id="ARBA00022827"/>
    </source>
</evidence>
<dbReference type="InterPro" id="IPR045170">
    <property type="entry name" value="MTOX"/>
</dbReference>
<feature type="compositionally biased region" description="Low complexity" evidence="8">
    <location>
        <begin position="449"/>
        <end position="462"/>
    </location>
</feature>
<organism evidence="11 12">
    <name type="scientific">Streptomyces liliiviolaceus</name>
    <dbReference type="NCBI Taxonomy" id="2823109"/>
    <lineage>
        <taxon>Bacteria</taxon>
        <taxon>Bacillati</taxon>
        <taxon>Actinomycetota</taxon>
        <taxon>Actinomycetes</taxon>
        <taxon>Kitasatosporales</taxon>
        <taxon>Streptomycetaceae</taxon>
        <taxon>Streptomyces</taxon>
    </lineage>
</organism>
<accession>A0A940XUU8</accession>
<comment type="caution">
    <text evidence="11">The sequence shown here is derived from an EMBL/GenBank/DDBJ whole genome shotgun (WGS) entry which is preliminary data.</text>
</comment>
<keyword evidence="4" id="KW-0274">FAD</keyword>
<dbReference type="Gene3D" id="3.90.1150.10">
    <property type="entry name" value="Aspartate Aminotransferase, domain 1"/>
    <property type="match status" value="1"/>
</dbReference>
<dbReference type="Gene3D" id="3.50.50.60">
    <property type="entry name" value="FAD/NAD(P)-binding domain"/>
    <property type="match status" value="1"/>
</dbReference>
<feature type="domain" description="Aminotransferase class V" evidence="9">
    <location>
        <begin position="57"/>
        <end position="418"/>
    </location>
</feature>
<dbReference type="EMBL" id="JAGPYQ010000001">
    <property type="protein sequence ID" value="MBQ0851072.1"/>
    <property type="molecule type" value="Genomic_DNA"/>
</dbReference>
<dbReference type="Proteomes" id="UP000677413">
    <property type="component" value="Unassembled WGS sequence"/>
</dbReference>
<feature type="domain" description="FAD dependent oxidoreductase" evidence="10">
    <location>
        <begin position="489"/>
        <end position="830"/>
    </location>
</feature>
<dbReference type="SUPFAM" id="SSF54373">
    <property type="entry name" value="FAD-linked reductases, C-terminal domain"/>
    <property type="match status" value="1"/>
</dbReference>
<evidence type="ECO:0000256" key="5">
    <source>
        <dbReference type="ARBA" id="ARBA00022898"/>
    </source>
</evidence>
<dbReference type="InterPro" id="IPR015421">
    <property type="entry name" value="PyrdxlP-dep_Trfase_major"/>
</dbReference>
<feature type="region of interest" description="Disordered" evidence="8">
    <location>
        <begin position="1"/>
        <end position="35"/>
    </location>
</feature>
<feature type="region of interest" description="Disordered" evidence="8">
    <location>
        <begin position="449"/>
        <end position="484"/>
    </location>
</feature>
<dbReference type="EC" id="1.5.3.2" evidence="11"/>
<dbReference type="GO" id="GO:0050131">
    <property type="term" value="F:N-methyl-L-amino-acid oxidase activity"/>
    <property type="evidence" value="ECO:0007669"/>
    <property type="project" value="UniProtKB-EC"/>
</dbReference>
<dbReference type="AlphaFoldDB" id="A0A940XUU8"/>
<gene>
    <name evidence="11" type="primary">solA</name>
    <name evidence="11" type="ORF">J8N05_23180</name>
</gene>
<dbReference type="RefSeq" id="WP_210885490.1">
    <property type="nucleotide sequence ID" value="NZ_JAGPYQ010000001.1"/>
</dbReference>
<dbReference type="InterPro" id="IPR006076">
    <property type="entry name" value="FAD-dep_OxRdtase"/>
</dbReference>
<feature type="compositionally biased region" description="Low complexity" evidence="8">
    <location>
        <begin position="1"/>
        <end position="27"/>
    </location>
</feature>
<dbReference type="SUPFAM" id="SSF51905">
    <property type="entry name" value="FAD/NAD(P)-binding domain"/>
    <property type="match status" value="1"/>
</dbReference>
<evidence type="ECO:0000256" key="2">
    <source>
        <dbReference type="ARBA" id="ARBA00001974"/>
    </source>
</evidence>
<dbReference type="NCBIfam" id="NF008425">
    <property type="entry name" value="PRK11259.1"/>
    <property type="match status" value="1"/>
</dbReference>
<dbReference type="SUPFAM" id="SSF53383">
    <property type="entry name" value="PLP-dependent transferases"/>
    <property type="match status" value="1"/>
</dbReference>
<dbReference type="Pfam" id="PF00266">
    <property type="entry name" value="Aminotran_5"/>
    <property type="match status" value="1"/>
</dbReference>
<dbReference type="InterPro" id="IPR020578">
    <property type="entry name" value="Aminotrans_V_PyrdxlP_BS"/>
</dbReference>
<protein>
    <submittedName>
        <fullName evidence="11">N-methyl-L-tryptophan oxidase</fullName>
        <ecNumber evidence="11">1.5.3.2</ecNumber>
    </submittedName>
</protein>
<dbReference type="InterPro" id="IPR015422">
    <property type="entry name" value="PyrdxlP-dep_Trfase_small"/>
</dbReference>
<dbReference type="PROSITE" id="PS00595">
    <property type="entry name" value="AA_TRANSFER_CLASS_5"/>
    <property type="match status" value="1"/>
</dbReference>
<proteinExistence type="predicted"/>
<evidence type="ECO:0000256" key="7">
    <source>
        <dbReference type="RuleBase" id="RU004504"/>
    </source>
</evidence>
<dbReference type="Gene3D" id="3.40.640.10">
    <property type="entry name" value="Type I PLP-dependent aspartate aminotransferase-like (Major domain)"/>
    <property type="match status" value="1"/>
</dbReference>
<dbReference type="Gene3D" id="3.30.9.10">
    <property type="entry name" value="D-Amino Acid Oxidase, subunit A, domain 2"/>
    <property type="match status" value="1"/>
</dbReference>